<evidence type="ECO:0000256" key="1">
    <source>
        <dbReference type="SAM" id="MobiDB-lite"/>
    </source>
</evidence>
<proteinExistence type="predicted"/>
<name>A0A5P1FQ41_ASPOF</name>
<reference evidence="3" key="1">
    <citation type="journal article" date="2017" name="Nat. Commun.">
        <title>The asparagus genome sheds light on the origin and evolution of a young Y chromosome.</title>
        <authorList>
            <person name="Harkess A."/>
            <person name="Zhou J."/>
            <person name="Xu C."/>
            <person name="Bowers J.E."/>
            <person name="Van der Hulst R."/>
            <person name="Ayyampalayam S."/>
            <person name="Mercati F."/>
            <person name="Riccardi P."/>
            <person name="McKain M.R."/>
            <person name="Kakrana A."/>
            <person name="Tang H."/>
            <person name="Ray J."/>
            <person name="Groenendijk J."/>
            <person name="Arikit S."/>
            <person name="Mathioni S.M."/>
            <person name="Nakano M."/>
            <person name="Shan H."/>
            <person name="Telgmann-Rauber A."/>
            <person name="Kanno A."/>
            <person name="Yue Z."/>
            <person name="Chen H."/>
            <person name="Li W."/>
            <person name="Chen Y."/>
            <person name="Xu X."/>
            <person name="Zhang Y."/>
            <person name="Luo S."/>
            <person name="Chen H."/>
            <person name="Gao J."/>
            <person name="Mao Z."/>
            <person name="Pires J.C."/>
            <person name="Luo M."/>
            <person name="Kudrna D."/>
            <person name="Wing R.A."/>
            <person name="Meyers B.C."/>
            <person name="Yi K."/>
            <person name="Kong H."/>
            <person name="Lavrijsen P."/>
            <person name="Sunseri F."/>
            <person name="Falavigna A."/>
            <person name="Ye Y."/>
            <person name="Leebens-Mack J.H."/>
            <person name="Chen G."/>
        </authorList>
    </citation>
    <scope>NUCLEOTIDE SEQUENCE [LARGE SCALE GENOMIC DNA]</scope>
    <source>
        <strain evidence="3">cv. DH0086</strain>
    </source>
</reference>
<feature type="region of interest" description="Disordered" evidence="1">
    <location>
        <begin position="227"/>
        <end position="261"/>
    </location>
</feature>
<dbReference type="EMBL" id="CM007382">
    <property type="protein sequence ID" value="ONK78821.1"/>
    <property type="molecule type" value="Genomic_DNA"/>
</dbReference>
<feature type="compositionally biased region" description="Low complexity" evidence="1">
    <location>
        <begin position="95"/>
        <end position="116"/>
    </location>
</feature>
<protein>
    <submittedName>
        <fullName evidence="2">Uncharacterized protein</fullName>
    </submittedName>
</protein>
<organism evidence="2 3">
    <name type="scientific">Asparagus officinalis</name>
    <name type="common">Garden asparagus</name>
    <dbReference type="NCBI Taxonomy" id="4686"/>
    <lineage>
        <taxon>Eukaryota</taxon>
        <taxon>Viridiplantae</taxon>
        <taxon>Streptophyta</taxon>
        <taxon>Embryophyta</taxon>
        <taxon>Tracheophyta</taxon>
        <taxon>Spermatophyta</taxon>
        <taxon>Magnoliopsida</taxon>
        <taxon>Liliopsida</taxon>
        <taxon>Asparagales</taxon>
        <taxon>Asparagaceae</taxon>
        <taxon>Asparagoideae</taxon>
        <taxon>Asparagus</taxon>
    </lineage>
</organism>
<sequence length="261" mass="28983">MRGSAETPDFVLVRGGHPVASNQMVSWGSGQSHRGAGLSKQVHQSVCVRRMFFSVIGARRRSLSHGWRTLHQERKRSRGNEHHARSHCAQPPSPEASFLPPAAAAARASPSSSPPSFTNRMTRTRSEIHVPMYWAVAAVGGPRVEPQKGNVEGQASRPNHLRASKVRGQLRDLEKTSPVVLVKHCRPWPCHSRWLEPPPRRRLQSLHLPRRDWDLAFFNGIGGELVGPGGPRRRPSAIVGGRHGPLEVSQTERRRDPMTMA</sequence>
<feature type="compositionally biased region" description="Basic and acidic residues" evidence="1">
    <location>
        <begin position="250"/>
        <end position="261"/>
    </location>
</feature>
<dbReference type="AlphaFoldDB" id="A0A5P1FQ41"/>
<dbReference type="Gramene" id="ONK78821">
    <property type="protein sequence ID" value="ONK78821"/>
    <property type="gene ID" value="A4U43_C02F22780"/>
</dbReference>
<accession>A0A5P1FQ41</accession>
<keyword evidence="3" id="KW-1185">Reference proteome</keyword>
<gene>
    <name evidence="2" type="ORF">A4U43_C02F22780</name>
</gene>
<evidence type="ECO:0000313" key="2">
    <source>
        <dbReference type="EMBL" id="ONK78821.1"/>
    </source>
</evidence>
<feature type="region of interest" description="Disordered" evidence="1">
    <location>
        <begin position="67"/>
        <end position="120"/>
    </location>
</feature>
<evidence type="ECO:0000313" key="3">
    <source>
        <dbReference type="Proteomes" id="UP000243459"/>
    </source>
</evidence>
<dbReference type="Proteomes" id="UP000243459">
    <property type="component" value="Chromosome 2"/>
</dbReference>